<evidence type="ECO:0000259" key="1">
    <source>
        <dbReference type="Pfam" id="PF08268"/>
    </source>
</evidence>
<dbReference type="InterPro" id="IPR050796">
    <property type="entry name" value="SCF_F-box_component"/>
</dbReference>
<reference evidence="2 3" key="1">
    <citation type="submission" date="2022-01" db="EMBL/GenBank/DDBJ databases">
        <authorList>
            <person name="Xiong W."/>
            <person name="Schranz E."/>
        </authorList>
    </citation>
    <scope>NUCLEOTIDE SEQUENCE [LARGE SCALE GENOMIC DNA]</scope>
</reference>
<gene>
    <name evidence="2" type="ORF">LVIROSA_LOCUS15872</name>
</gene>
<evidence type="ECO:0000313" key="2">
    <source>
        <dbReference type="EMBL" id="CAH1428984.1"/>
    </source>
</evidence>
<dbReference type="Pfam" id="PF08268">
    <property type="entry name" value="FBA_3"/>
    <property type="match status" value="1"/>
</dbReference>
<feature type="domain" description="F-box associated beta-propeller type 3" evidence="1">
    <location>
        <begin position="24"/>
        <end position="187"/>
    </location>
</feature>
<dbReference type="PANTHER" id="PTHR31672">
    <property type="entry name" value="BNACNNG10540D PROTEIN"/>
    <property type="match status" value="1"/>
</dbReference>
<dbReference type="PANTHER" id="PTHR31672:SF13">
    <property type="entry name" value="F-BOX PROTEIN CPR30-LIKE"/>
    <property type="match status" value="1"/>
</dbReference>
<protein>
    <recommendedName>
        <fullName evidence="1">F-box associated beta-propeller type 3 domain-containing protein</fullName>
    </recommendedName>
</protein>
<evidence type="ECO:0000313" key="3">
    <source>
        <dbReference type="Proteomes" id="UP001157418"/>
    </source>
</evidence>
<dbReference type="Proteomes" id="UP001157418">
    <property type="component" value="Unassembled WGS sequence"/>
</dbReference>
<dbReference type="InterPro" id="IPR017451">
    <property type="entry name" value="F-box-assoc_interact_dom"/>
</dbReference>
<proteinExistence type="predicted"/>
<dbReference type="EMBL" id="CAKMRJ010002366">
    <property type="protein sequence ID" value="CAH1428984.1"/>
    <property type="molecule type" value="Genomic_DNA"/>
</dbReference>
<name>A0AAU9MS89_9ASTR</name>
<organism evidence="2 3">
    <name type="scientific">Lactuca virosa</name>
    <dbReference type="NCBI Taxonomy" id="75947"/>
    <lineage>
        <taxon>Eukaryota</taxon>
        <taxon>Viridiplantae</taxon>
        <taxon>Streptophyta</taxon>
        <taxon>Embryophyta</taxon>
        <taxon>Tracheophyta</taxon>
        <taxon>Spermatophyta</taxon>
        <taxon>Magnoliopsida</taxon>
        <taxon>eudicotyledons</taxon>
        <taxon>Gunneridae</taxon>
        <taxon>Pentapetalae</taxon>
        <taxon>asterids</taxon>
        <taxon>campanulids</taxon>
        <taxon>Asterales</taxon>
        <taxon>Asteraceae</taxon>
        <taxon>Cichorioideae</taxon>
        <taxon>Cichorieae</taxon>
        <taxon>Lactucinae</taxon>
        <taxon>Lactuca</taxon>
    </lineage>
</organism>
<dbReference type="NCBIfam" id="TIGR01640">
    <property type="entry name" value="F_box_assoc_1"/>
    <property type="match status" value="1"/>
</dbReference>
<dbReference type="InterPro" id="IPR013187">
    <property type="entry name" value="F-box-assoc_dom_typ3"/>
</dbReference>
<sequence length="210" mass="24100">MASSVSKEIDLLKLRPPYYNDSIKILFRFGFDPRSDDYKVIKLTGVVREHRNISPFNGPLIKDWLQVEVYSMRKGTWELISQKFPSHVISIALQDEVCVDGHDGHLHWLANIQENVMKQTIVAFDLGVETFCEILLPNSMHDYNVHHRNVLGVLGGKLCVMSGVRDGGCEVWVMDEYGVVESWVKLMRLVVILYIHMDSHYTMSLSLMGF</sequence>
<comment type="caution">
    <text evidence="2">The sequence shown here is derived from an EMBL/GenBank/DDBJ whole genome shotgun (WGS) entry which is preliminary data.</text>
</comment>
<accession>A0AAU9MS89</accession>
<dbReference type="AlphaFoldDB" id="A0AAU9MS89"/>
<keyword evidence="3" id="KW-1185">Reference proteome</keyword>